<dbReference type="GO" id="GO:0003676">
    <property type="term" value="F:nucleic acid binding"/>
    <property type="evidence" value="ECO:0007669"/>
    <property type="project" value="InterPro"/>
</dbReference>
<feature type="domain" description="Integrase catalytic" evidence="7">
    <location>
        <begin position="173"/>
        <end position="341"/>
    </location>
</feature>
<dbReference type="STRING" id="3916.A0A1S3V0G3"/>
<proteinExistence type="predicted"/>
<dbReference type="InterPro" id="IPR050951">
    <property type="entry name" value="Retrovirus_Pol_polyprotein"/>
</dbReference>
<dbReference type="CDD" id="cd09274">
    <property type="entry name" value="RNase_HI_RT_Ty3"/>
    <property type="match status" value="1"/>
</dbReference>
<dbReference type="InterPro" id="IPR043502">
    <property type="entry name" value="DNA/RNA_pol_sf"/>
</dbReference>
<dbReference type="PROSITE" id="PS50994">
    <property type="entry name" value="INTEGRASE"/>
    <property type="match status" value="1"/>
</dbReference>
<dbReference type="GO" id="GO:0004519">
    <property type="term" value="F:endonuclease activity"/>
    <property type="evidence" value="ECO:0007669"/>
    <property type="project" value="UniProtKB-KW"/>
</dbReference>
<evidence type="ECO:0000256" key="3">
    <source>
        <dbReference type="ARBA" id="ARBA00022722"/>
    </source>
</evidence>
<evidence type="ECO:0000256" key="1">
    <source>
        <dbReference type="ARBA" id="ARBA00022679"/>
    </source>
</evidence>
<accession>A0A1S3V0G3</accession>
<dbReference type="GeneID" id="106770376"/>
<keyword evidence="3" id="KW-0540">Nuclease</keyword>
<dbReference type="Gene3D" id="3.30.70.270">
    <property type="match status" value="1"/>
</dbReference>
<evidence type="ECO:0000313" key="8">
    <source>
        <dbReference type="Proteomes" id="UP000087766"/>
    </source>
</evidence>
<keyword evidence="5" id="KW-0378">Hydrolase</keyword>
<dbReference type="InterPro" id="IPR041373">
    <property type="entry name" value="RT_RNaseH"/>
</dbReference>
<dbReference type="InterPro" id="IPR043128">
    <property type="entry name" value="Rev_trsase/Diguanyl_cyclase"/>
</dbReference>
<dbReference type="PANTHER" id="PTHR37984:SF5">
    <property type="entry name" value="PROTEIN NYNRIN-LIKE"/>
    <property type="match status" value="1"/>
</dbReference>
<reference evidence="8" key="1">
    <citation type="journal article" date="2014" name="Nat. Commun.">
        <title>Genome sequence of mungbean and insights into evolution within Vigna species.</title>
        <authorList>
            <person name="Kang Y.J."/>
            <person name="Kim S.K."/>
            <person name="Kim M.Y."/>
            <person name="Lestari P."/>
            <person name="Kim K.H."/>
            <person name="Ha B.K."/>
            <person name="Jun T.H."/>
            <person name="Hwang W.J."/>
            <person name="Lee T."/>
            <person name="Lee J."/>
            <person name="Shim S."/>
            <person name="Yoon M.Y."/>
            <person name="Jang Y.E."/>
            <person name="Han K.S."/>
            <person name="Taeprayoon P."/>
            <person name="Yoon N."/>
            <person name="Somta P."/>
            <person name="Tanya P."/>
            <person name="Kim K.S."/>
            <person name="Gwag J.G."/>
            <person name="Moon J.K."/>
            <person name="Lee Y.H."/>
            <person name="Park B.S."/>
            <person name="Bombarely A."/>
            <person name="Doyle J.J."/>
            <person name="Jackson S.A."/>
            <person name="Schafleitner R."/>
            <person name="Srinives P."/>
            <person name="Varshney R.K."/>
            <person name="Lee S.H."/>
        </authorList>
    </citation>
    <scope>NUCLEOTIDE SEQUENCE [LARGE SCALE GENOMIC DNA]</scope>
    <source>
        <strain evidence="8">cv. VC1973A</strain>
    </source>
</reference>
<keyword evidence="8" id="KW-1185">Reference proteome</keyword>
<evidence type="ECO:0000256" key="2">
    <source>
        <dbReference type="ARBA" id="ARBA00022695"/>
    </source>
</evidence>
<dbReference type="InterPro" id="IPR012337">
    <property type="entry name" value="RNaseH-like_sf"/>
</dbReference>
<keyword evidence="2" id="KW-0548">Nucleotidyltransferase</keyword>
<keyword evidence="6" id="KW-0695">RNA-directed DNA polymerase</keyword>
<evidence type="ECO:0000256" key="4">
    <source>
        <dbReference type="ARBA" id="ARBA00022759"/>
    </source>
</evidence>
<organism evidence="8 9">
    <name type="scientific">Vigna radiata var. radiata</name>
    <name type="common">Mung bean</name>
    <name type="synonym">Phaseolus aureus</name>
    <dbReference type="NCBI Taxonomy" id="3916"/>
    <lineage>
        <taxon>Eukaryota</taxon>
        <taxon>Viridiplantae</taxon>
        <taxon>Streptophyta</taxon>
        <taxon>Embryophyta</taxon>
        <taxon>Tracheophyta</taxon>
        <taxon>Spermatophyta</taxon>
        <taxon>Magnoliopsida</taxon>
        <taxon>eudicotyledons</taxon>
        <taxon>Gunneridae</taxon>
        <taxon>Pentapetalae</taxon>
        <taxon>rosids</taxon>
        <taxon>fabids</taxon>
        <taxon>Fabales</taxon>
        <taxon>Fabaceae</taxon>
        <taxon>Papilionoideae</taxon>
        <taxon>50 kb inversion clade</taxon>
        <taxon>NPAAA clade</taxon>
        <taxon>indigoferoid/millettioid clade</taxon>
        <taxon>Phaseoleae</taxon>
        <taxon>Vigna</taxon>
    </lineage>
</organism>
<evidence type="ECO:0000256" key="5">
    <source>
        <dbReference type="ARBA" id="ARBA00022801"/>
    </source>
</evidence>
<keyword evidence="4" id="KW-0255">Endonuclease</keyword>
<dbReference type="FunFam" id="3.30.70.270:FF:000020">
    <property type="entry name" value="Transposon Tf2-6 polyprotein-like Protein"/>
    <property type="match status" value="1"/>
</dbReference>
<reference evidence="9" key="2">
    <citation type="submission" date="2025-08" db="UniProtKB">
        <authorList>
            <consortium name="RefSeq"/>
        </authorList>
    </citation>
    <scope>IDENTIFICATION</scope>
    <source>
        <tissue evidence="9">Leaf</tissue>
    </source>
</reference>
<dbReference type="Pfam" id="PF17917">
    <property type="entry name" value="RT_RNaseH"/>
    <property type="match status" value="1"/>
</dbReference>
<dbReference type="SUPFAM" id="SSF56672">
    <property type="entry name" value="DNA/RNA polymerases"/>
    <property type="match status" value="1"/>
</dbReference>
<dbReference type="GO" id="GO:0016787">
    <property type="term" value="F:hydrolase activity"/>
    <property type="evidence" value="ECO:0007669"/>
    <property type="project" value="UniProtKB-KW"/>
</dbReference>
<dbReference type="InterPro" id="IPR036397">
    <property type="entry name" value="RNaseH_sf"/>
</dbReference>
<evidence type="ECO:0000313" key="9">
    <source>
        <dbReference type="RefSeq" id="XP_014511677.1"/>
    </source>
</evidence>
<dbReference type="PANTHER" id="PTHR37984">
    <property type="entry name" value="PROTEIN CBG26694"/>
    <property type="match status" value="1"/>
</dbReference>
<sequence>MDKAKVEVIEKLPPPMNVKGIRSFLGHAGFYRRFIKDFSKIVKPLSNLLVKDTSFVMSEECLQAFDVLKKSLISAPVIIAPDWSVMLGQRRDKVFHAIYYASKVLNEAQLNYATTEKEFFAIVYALEKFRSYLIGSKVIIYTDHATIKYLLTKPDSKPRNCDKCQRTRPISRWHEMPLQGILEVEVYDCWGIDFVGPFPPYFNNEYIVVAVDYVSKWVEALASLKNDANVVIKFLKRKNFSRFGTPKVLINDGGSHFCNSQLAKVLKHYGVRDKVVALYHPQTNGQAEVSNWEIKRILEKTVAASRKDWSHKLDDAHWAYGTTMKTSMGLLLGNRKLKSKWSGPFVIKKVHPHGSIDLLDPTNSDPDRSWVVNGQRLKHYLGGEVERLSTVMKLVDL</sequence>
<dbReference type="OrthoDB" id="1423153at2759"/>
<dbReference type="AlphaFoldDB" id="A0A1S3V0G3"/>
<dbReference type="RefSeq" id="XP_014511677.1">
    <property type="nucleotide sequence ID" value="XM_014656191.1"/>
</dbReference>
<dbReference type="SUPFAM" id="SSF53098">
    <property type="entry name" value="Ribonuclease H-like"/>
    <property type="match status" value="1"/>
</dbReference>
<dbReference type="GO" id="GO:0003964">
    <property type="term" value="F:RNA-directed DNA polymerase activity"/>
    <property type="evidence" value="ECO:0007669"/>
    <property type="project" value="UniProtKB-KW"/>
</dbReference>
<dbReference type="Pfam" id="PF00665">
    <property type="entry name" value="rve"/>
    <property type="match status" value="1"/>
</dbReference>
<dbReference type="Gene3D" id="3.30.420.10">
    <property type="entry name" value="Ribonuclease H-like superfamily/Ribonuclease H"/>
    <property type="match status" value="1"/>
</dbReference>
<dbReference type="KEGG" id="vra:106770376"/>
<protein>
    <submittedName>
        <fullName evidence="9">Uncharacterized protein LOC106770376</fullName>
    </submittedName>
</protein>
<evidence type="ECO:0000259" key="7">
    <source>
        <dbReference type="PROSITE" id="PS50994"/>
    </source>
</evidence>
<gene>
    <name evidence="9" type="primary">LOC106770376</name>
</gene>
<dbReference type="GO" id="GO:0015074">
    <property type="term" value="P:DNA integration"/>
    <property type="evidence" value="ECO:0007669"/>
    <property type="project" value="InterPro"/>
</dbReference>
<dbReference type="Proteomes" id="UP000087766">
    <property type="component" value="Chromosome 8"/>
</dbReference>
<name>A0A1S3V0G3_VIGRR</name>
<evidence type="ECO:0000256" key="6">
    <source>
        <dbReference type="ARBA" id="ARBA00022918"/>
    </source>
</evidence>
<dbReference type="InterPro" id="IPR001584">
    <property type="entry name" value="Integrase_cat-core"/>
</dbReference>
<keyword evidence="1" id="KW-0808">Transferase</keyword>